<dbReference type="EMBL" id="NOXV01000267">
    <property type="protein sequence ID" value="OYQ36740.1"/>
    <property type="molecule type" value="Genomic_DNA"/>
</dbReference>
<dbReference type="OrthoDB" id="9813328at2"/>
<dbReference type="AlphaFoldDB" id="A0A255Z7Y4"/>
<comment type="caution">
    <text evidence="3">The sequence shown here is derived from an EMBL/GenBank/DDBJ whole genome shotgun (WGS) entry which is preliminary data.</text>
</comment>
<protein>
    <recommendedName>
        <fullName evidence="2">NERD domain-containing protein</fullName>
    </recommendedName>
</protein>
<dbReference type="RefSeq" id="WP_094414936.1">
    <property type="nucleotide sequence ID" value="NZ_NOXV01000267.1"/>
</dbReference>
<dbReference type="InterPro" id="IPR011528">
    <property type="entry name" value="NERD"/>
</dbReference>
<proteinExistence type="predicted"/>
<reference evidence="3 4" key="1">
    <citation type="submission" date="2017-07" db="EMBL/GenBank/DDBJ databases">
        <title>Flavobacterium cyanobacteriorum sp. nov., isolated from cyanobacterial aggregates in a eutrophic lake.</title>
        <authorList>
            <person name="Cai H."/>
        </authorList>
    </citation>
    <scope>NUCLEOTIDE SEQUENCE [LARGE SCALE GENOMIC DNA]</scope>
    <source>
        <strain evidence="3 4">TH021</strain>
    </source>
</reference>
<dbReference type="Pfam" id="PF08378">
    <property type="entry name" value="NERD"/>
    <property type="match status" value="1"/>
</dbReference>
<evidence type="ECO:0000256" key="1">
    <source>
        <dbReference type="SAM" id="Phobius"/>
    </source>
</evidence>
<gene>
    <name evidence="3" type="ORF">CHU92_09435</name>
</gene>
<feature type="transmembrane region" description="Helical" evidence="1">
    <location>
        <begin position="6"/>
        <end position="27"/>
    </location>
</feature>
<evidence type="ECO:0000313" key="4">
    <source>
        <dbReference type="Proteomes" id="UP000216605"/>
    </source>
</evidence>
<sequence length="236" mass="27554">MFYQSILYSLVIFFILLFGATAIYAHFEVKNRELLKTATQLHRGTKTERALVLKLLKAGIPPGAIYHDLYIKKHNGTYCQIDLVVATKVGLIVFEVKRYNGWIFGTGYQRQWTQVLAYGKEKYRFYNPIMQNDKHIFDLRKKLPQENIPYFSVIVFYGDCVLKDVSFVPDNVYLVKSDRILDVVERILNNNQPAEYQNKREIIRVLAQAAKNGEDLTVQAQHIENIRNRFGRESRV</sequence>
<keyword evidence="1" id="KW-1133">Transmembrane helix</keyword>
<dbReference type="Proteomes" id="UP000216605">
    <property type="component" value="Unassembled WGS sequence"/>
</dbReference>
<keyword evidence="1" id="KW-0812">Transmembrane</keyword>
<accession>A0A255Z7Y4</accession>
<organism evidence="3 4">
    <name type="scientific">Flavobacterium cyanobacteriorum</name>
    <dbReference type="NCBI Taxonomy" id="2022802"/>
    <lineage>
        <taxon>Bacteria</taxon>
        <taxon>Pseudomonadati</taxon>
        <taxon>Bacteroidota</taxon>
        <taxon>Flavobacteriia</taxon>
        <taxon>Flavobacteriales</taxon>
        <taxon>Flavobacteriaceae</taxon>
        <taxon>Flavobacterium</taxon>
    </lineage>
</organism>
<dbReference type="PROSITE" id="PS50965">
    <property type="entry name" value="NERD"/>
    <property type="match status" value="1"/>
</dbReference>
<name>A0A255Z7Y4_9FLAO</name>
<keyword evidence="4" id="KW-1185">Reference proteome</keyword>
<evidence type="ECO:0000259" key="2">
    <source>
        <dbReference type="PROSITE" id="PS50965"/>
    </source>
</evidence>
<keyword evidence="1" id="KW-0472">Membrane</keyword>
<evidence type="ECO:0000313" key="3">
    <source>
        <dbReference type="EMBL" id="OYQ36740.1"/>
    </source>
</evidence>
<feature type="domain" description="NERD" evidence="2">
    <location>
        <begin position="43"/>
        <end position="162"/>
    </location>
</feature>